<dbReference type="Pfam" id="PF01817">
    <property type="entry name" value="CM_2"/>
    <property type="match status" value="1"/>
</dbReference>
<dbReference type="GO" id="GO:0009697">
    <property type="term" value="P:salicylic acid biosynthetic process"/>
    <property type="evidence" value="ECO:0007669"/>
    <property type="project" value="TreeGrafter"/>
</dbReference>
<proteinExistence type="predicted"/>
<dbReference type="PANTHER" id="PTHR38041">
    <property type="entry name" value="CHORISMATE MUTASE"/>
    <property type="match status" value="1"/>
</dbReference>
<keyword evidence="4" id="KW-0456">Lyase</keyword>
<evidence type="ECO:0000256" key="1">
    <source>
        <dbReference type="ARBA" id="ARBA00023235"/>
    </source>
</evidence>
<dbReference type="Gene3D" id="1.20.59.10">
    <property type="entry name" value="Chorismate mutase"/>
    <property type="match status" value="1"/>
</dbReference>
<keyword evidence="1" id="KW-0413">Isomerase</keyword>
<sequence>MAETAATLTEIRARIDELDRELVGLLARREALVRQAAPLKSDAQAVRAPDRVAQVVARVRTLASEAGADPDLIERIYQSMIQAFIDMETDEHHRVTGGSAPRTR</sequence>
<dbReference type="InterPro" id="IPR036979">
    <property type="entry name" value="CM_dom_sf"/>
</dbReference>
<dbReference type="PANTHER" id="PTHR38041:SF1">
    <property type="entry name" value="CHORISMATE MUTASE"/>
    <property type="match status" value="1"/>
</dbReference>
<dbReference type="GO" id="GO:0004106">
    <property type="term" value="F:chorismate mutase activity"/>
    <property type="evidence" value="ECO:0007669"/>
    <property type="project" value="InterPro"/>
</dbReference>
<protein>
    <submittedName>
        <fullName evidence="4">Isochorismate lyase</fullName>
    </submittedName>
</protein>
<dbReference type="RefSeq" id="WP_112588704.1">
    <property type="nucleotide sequence ID" value="NZ_PYAA01000044.1"/>
</dbReference>
<dbReference type="EMBL" id="PYAA01000044">
    <property type="protein sequence ID" value="RAN94031.1"/>
    <property type="molecule type" value="Genomic_DNA"/>
</dbReference>
<keyword evidence="2" id="KW-0175">Coiled coil</keyword>
<evidence type="ECO:0000313" key="4">
    <source>
        <dbReference type="EMBL" id="RAN94031.1"/>
    </source>
</evidence>
<evidence type="ECO:0000256" key="2">
    <source>
        <dbReference type="SAM" id="Coils"/>
    </source>
</evidence>
<reference evidence="4 5" key="1">
    <citation type="submission" date="2018-03" db="EMBL/GenBank/DDBJ databases">
        <title>Defining the species Micromonospora saelicesensis and Micromonospora noduli under the framework of genomics.</title>
        <authorList>
            <person name="Riesco R."/>
            <person name="Trujillo M.E."/>
        </authorList>
    </citation>
    <scope>NUCLEOTIDE SEQUENCE [LARGE SCALE GENOMIC DNA]</scope>
    <source>
        <strain evidence="4 5">LAH08</strain>
    </source>
</reference>
<dbReference type="SMART" id="SM00830">
    <property type="entry name" value="CM_2"/>
    <property type="match status" value="1"/>
</dbReference>
<comment type="caution">
    <text evidence="4">The sequence shown here is derived from an EMBL/GenBank/DDBJ whole genome shotgun (WGS) entry which is preliminary data.</text>
</comment>
<dbReference type="SUPFAM" id="SSF48600">
    <property type="entry name" value="Chorismate mutase II"/>
    <property type="match status" value="1"/>
</dbReference>
<feature type="coiled-coil region" evidence="2">
    <location>
        <begin position="1"/>
        <end position="35"/>
    </location>
</feature>
<dbReference type="AlphaFoldDB" id="A0A328MTF3"/>
<dbReference type="InterPro" id="IPR051331">
    <property type="entry name" value="Chorismate_mutase-related"/>
</dbReference>
<dbReference type="PROSITE" id="PS51168">
    <property type="entry name" value="CHORISMATE_MUT_2"/>
    <property type="match status" value="1"/>
</dbReference>
<feature type="domain" description="Chorismate mutase" evidence="3">
    <location>
        <begin position="2"/>
        <end position="92"/>
    </location>
</feature>
<evidence type="ECO:0000259" key="3">
    <source>
        <dbReference type="PROSITE" id="PS51168"/>
    </source>
</evidence>
<gene>
    <name evidence="4" type="ORF">LAH08_05866</name>
</gene>
<accession>A0A328MTF3</accession>
<dbReference type="GO" id="GO:0016829">
    <property type="term" value="F:lyase activity"/>
    <property type="evidence" value="ECO:0007669"/>
    <property type="project" value="UniProtKB-KW"/>
</dbReference>
<dbReference type="InterPro" id="IPR002701">
    <property type="entry name" value="CM_II_prokaryot"/>
</dbReference>
<dbReference type="InterPro" id="IPR036263">
    <property type="entry name" value="Chorismate_II_sf"/>
</dbReference>
<dbReference type="GO" id="GO:0046417">
    <property type="term" value="P:chorismate metabolic process"/>
    <property type="evidence" value="ECO:0007669"/>
    <property type="project" value="InterPro"/>
</dbReference>
<dbReference type="Proteomes" id="UP000248966">
    <property type="component" value="Unassembled WGS sequence"/>
</dbReference>
<evidence type="ECO:0000313" key="5">
    <source>
        <dbReference type="Proteomes" id="UP000248966"/>
    </source>
</evidence>
<organism evidence="4 5">
    <name type="scientific">Micromonospora noduli</name>
    <dbReference type="NCBI Taxonomy" id="709876"/>
    <lineage>
        <taxon>Bacteria</taxon>
        <taxon>Bacillati</taxon>
        <taxon>Actinomycetota</taxon>
        <taxon>Actinomycetes</taxon>
        <taxon>Micromonosporales</taxon>
        <taxon>Micromonosporaceae</taxon>
        <taxon>Micromonospora</taxon>
    </lineage>
</organism>
<name>A0A328MTF3_9ACTN</name>